<accession>A0A919V546</accession>
<proteinExistence type="predicted"/>
<protein>
    <recommendedName>
        <fullName evidence="3">Tetratricopeptide repeat protein</fullName>
    </recommendedName>
</protein>
<organism evidence="1 2">
    <name type="scientific">Sinosporangium siamense</name>
    <dbReference type="NCBI Taxonomy" id="1367973"/>
    <lineage>
        <taxon>Bacteria</taxon>
        <taxon>Bacillati</taxon>
        <taxon>Actinomycetota</taxon>
        <taxon>Actinomycetes</taxon>
        <taxon>Streptosporangiales</taxon>
        <taxon>Streptosporangiaceae</taxon>
        <taxon>Sinosporangium</taxon>
    </lineage>
</organism>
<dbReference type="AlphaFoldDB" id="A0A919V546"/>
<dbReference type="Proteomes" id="UP000606172">
    <property type="component" value="Unassembled WGS sequence"/>
</dbReference>
<dbReference type="EMBL" id="BOOW01000006">
    <property type="protein sequence ID" value="GII90436.1"/>
    <property type="molecule type" value="Genomic_DNA"/>
</dbReference>
<dbReference type="Gene3D" id="1.25.40.10">
    <property type="entry name" value="Tetratricopeptide repeat domain"/>
    <property type="match status" value="2"/>
</dbReference>
<evidence type="ECO:0000313" key="1">
    <source>
        <dbReference type="EMBL" id="GII90436.1"/>
    </source>
</evidence>
<evidence type="ECO:0008006" key="3">
    <source>
        <dbReference type="Google" id="ProtNLM"/>
    </source>
</evidence>
<dbReference type="SUPFAM" id="SSF48452">
    <property type="entry name" value="TPR-like"/>
    <property type="match status" value="1"/>
</dbReference>
<name>A0A919V546_9ACTN</name>
<dbReference type="InterPro" id="IPR011990">
    <property type="entry name" value="TPR-like_helical_dom_sf"/>
</dbReference>
<comment type="caution">
    <text evidence="1">The sequence shown here is derived from an EMBL/GenBank/DDBJ whole genome shotgun (WGS) entry which is preliminary data.</text>
</comment>
<keyword evidence="2" id="KW-1185">Reference proteome</keyword>
<evidence type="ECO:0000313" key="2">
    <source>
        <dbReference type="Proteomes" id="UP000606172"/>
    </source>
</evidence>
<sequence>MRAEDVAAQVPPGGRSAVWLYNEVKSRRVLVSLALHHAFAGFPALGQCDRPRTVAALRSHATLGLLHIARFHLAERTLVTQVGLGIGDIANSEKRAKPGRATRSQPPAWPDGPCGRVAAAAWNGQVVAYAAHLTQVLRGAALTVAPVPPGWAERCAARLSDLAFHAFTGDLDGPAERQAAALAAHWFERDLVPLAGEWLHDLAAAEHMVTLSDGAEPRKRAAAVGMMARTLLTSTPLAERAARAGDLLVDLLSASPKEPAEVRDLLDAASRRGLALLRYGDVAEAEASFRLSAQVDDAPLPEHDKVAYVARARHNLGEALLDAGRPLAAMVEIEHARRDRDGARTEGGRTEGGDDGAVWRRRTLTEQARARACYAAGRVVEGVRLAEEVLNDRRDRLGGLDNANTAAARVTLAEALLAAGHPTEARYHLTEAHRHRVESLPRHGYKTQFDVVKLAEIELELEDPDAALRLLADSCATSEWFEQHVSHRLAADARRVHALALASTGDLTAAELILRDLLASPRRGGEADPVTLTLRRALARVLMSGGEFDGAADLLHDVRRAETHIGDDPAGQAETLLLLARAAHALDEDPCPHADEVAALTASGIDPTHLHILTARHDQAVRLVQAGDLDSAAALVHTLTRRDHLAHDRPALGDGHPLLAKALALTTRLGARADSAKDDQLWEEA</sequence>
<gene>
    <name evidence="1" type="ORF">Ssi02_06670</name>
</gene>
<reference evidence="1" key="1">
    <citation type="submission" date="2021-01" db="EMBL/GenBank/DDBJ databases">
        <title>Whole genome shotgun sequence of Sinosporangium siamense NBRC 109515.</title>
        <authorList>
            <person name="Komaki H."/>
            <person name="Tamura T."/>
        </authorList>
    </citation>
    <scope>NUCLEOTIDE SEQUENCE</scope>
    <source>
        <strain evidence="1">NBRC 109515</strain>
    </source>
</reference>